<dbReference type="Proteomes" id="UP001378592">
    <property type="component" value="Unassembled WGS sequence"/>
</dbReference>
<evidence type="ECO:0000256" key="5">
    <source>
        <dbReference type="ARBA" id="ARBA00022803"/>
    </source>
</evidence>
<comment type="subcellular location">
    <subcellularLocation>
        <location evidence="1">Cytoplasm</location>
        <location evidence="1">Cytoskeleton</location>
    </subcellularLocation>
</comment>
<organism evidence="10 11">
    <name type="scientific">Gryllus longicercus</name>
    <dbReference type="NCBI Taxonomy" id="2509291"/>
    <lineage>
        <taxon>Eukaryota</taxon>
        <taxon>Metazoa</taxon>
        <taxon>Ecdysozoa</taxon>
        <taxon>Arthropoda</taxon>
        <taxon>Hexapoda</taxon>
        <taxon>Insecta</taxon>
        <taxon>Pterygota</taxon>
        <taxon>Neoptera</taxon>
        <taxon>Polyneoptera</taxon>
        <taxon>Orthoptera</taxon>
        <taxon>Ensifera</taxon>
        <taxon>Gryllidea</taxon>
        <taxon>Grylloidea</taxon>
        <taxon>Gryllidae</taxon>
        <taxon>Gryllinae</taxon>
        <taxon>Gryllus</taxon>
    </lineage>
</organism>
<dbReference type="AlphaFoldDB" id="A0AAN9VCG3"/>
<dbReference type="GO" id="GO:0097431">
    <property type="term" value="C:mitotic spindle pole"/>
    <property type="evidence" value="ECO:0007669"/>
    <property type="project" value="TreeGrafter"/>
</dbReference>
<evidence type="ECO:0000256" key="9">
    <source>
        <dbReference type="SAM" id="Phobius"/>
    </source>
</evidence>
<evidence type="ECO:0000313" key="10">
    <source>
        <dbReference type="EMBL" id="KAK7792371.1"/>
    </source>
</evidence>
<keyword evidence="4" id="KW-0677">Repeat</keyword>
<dbReference type="PANTHER" id="PTHR16056:SF16">
    <property type="entry name" value="REGULATOR OF MICROTUBULE DYNAMICS PROTEIN 1"/>
    <property type="match status" value="1"/>
</dbReference>
<evidence type="ECO:0000256" key="4">
    <source>
        <dbReference type="ARBA" id="ARBA00022737"/>
    </source>
</evidence>
<keyword evidence="11" id="KW-1185">Reference proteome</keyword>
<keyword evidence="6" id="KW-0206">Cytoskeleton</keyword>
<dbReference type="GO" id="GO:0005739">
    <property type="term" value="C:mitochondrion"/>
    <property type="evidence" value="ECO:0007669"/>
    <property type="project" value="TreeGrafter"/>
</dbReference>
<keyword evidence="9" id="KW-0472">Membrane</keyword>
<keyword evidence="3" id="KW-0963">Cytoplasm</keyword>
<keyword evidence="9" id="KW-1133">Transmembrane helix</keyword>
<evidence type="ECO:0000256" key="6">
    <source>
        <dbReference type="ARBA" id="ARBA00023212"/>
    </source>
</evidence>
<evidence type="ECO:0000256" key="2">
    <source>
        <dbReference type="ARBA" id="ARBA00011375"/>
    </source>
</evidence>
<dbReference type="EMBL" id="JAZDUA010000451">
    <property type="protein sequence ID" value="KAK7792371.1"/>
    <property type="molecule type" value="Genomic_DNA"/>
</dbReference>
<dbReference type="Pfam" id="PF21033">
    <property type="entry name" value="RMD1-3"/>
    <property type="match status" value="1"/>
</dbReference>
<dbReference type="InterPro" id="IPR049039">
    <property type="entry name" value="RMD1-3_a_helical_rpt"/>
</dbReference>
<feature type="transmembrane region" description="Helical" evidence="9">
    <location>
        <begin position="12"/>
        <end position="32"/>
    </location>
</feature>
<evidence type="ECO:0000256" key="8">
    <source>
        <dbReference type="ARBA" id="ARBA00041958"/>
    </source>
</evidence>
<dbReference type="PANTHER" id="PTHR16056">
    <property type="entry name" value="REGULATOR OF MICROTUBULE DYNAMICS PROTEIN"/>
    <property type="match status" value="1"/>
</dbReference>
<evidence type="ECO:0000256" key="3">
    <source>
        <dbReference type="ARBA" id="ARBA00022490"/>
    </source>
</evidence>
<evidence type="ECO:0000256" key="1">
    <source>
        <dbReference type="ARBA" id="ARBA00004245"/>
    </source>
</evidence>
<dbReference type="InterPro" id="IPR011990">
    <property type="entry name" value="TPR-like_helical_dom_sf"/>
</dbReference>
<accession>A0AAN9VCG3</accession>
<dbReference type="Gene3D" id="1.25.40.10">
    <property type="entry name" value="Tetratricopeptide repeat domain"/>
    <property type="match status" value="1"/>
</dbReference>
<keyword evidence="9" id="KW-0812">Transmembrane</keyword>
<keyword evidence="5" id="KW-0802">TPR repeat</keyword>
<evidence type="ECO:0000313" key="11">
    <source>
        <dbReference type="Proteomes" id="UP001378592"/>
    </source>
</evidence>
<comment type="caution">
    <text evidence="10">The sequence shown here is derived from an EMBL/GenBank/DDBJ whole genome shotgun (WGS) entry which is preliminary data.</text>
</comment>
<comment type="subunit">
    <text evidence="2">Interacts with microtubules.</text>
</comment>
<reference evidence="10 11" key="1">
    <citation type="submission" date="2024-03" db="EMBL/GenBank/DDBJ databases">
        <title>The genome assembly and annotation of the cricket Gryllus longicercus Weissman &amp; Gray.</title>
        <authorList>
            <person name="Szrajer S."/>
            <person name="Gray D."/>
            <person name="Ylla G."/>
        </authorList>
    </citation>
    <scope>NUCLEOTIDE SEQUENCE [LARGE SCALE GENOMIC DNA]</scope>
    <source>
        <strain evidence="10">DAG 2021-001</strain>
        <tissue evidence="10">Whole body minus gut</tissue>
    </source>
</reference>
<sequence length="369" mass="41855">MNLAEFLRYRGLLTAAVGAGVMLGAAGIFLYHQLYAERRRMMLQRELARLDITVTEMRSELDSLRKMNCCKHNSSWKKKASSTLSDGDTDLDMHSALDAHSTVDDLEEFFDFSDDEDLLLKYDQEKEDTSPELLEVYEKVDSLLKGDSEERKSALELLQEHYEQCPDNVGLLCRLAKACHSVGTCETEDAKRRREHILQGCAYAQKALELNDSNSEAHKWYAITVGSRGEFTGIREKISDGNIFKQHVDKALAISPNDSALHHLSGRFKYEVASLSWIERTVAKKMNTDFPSATYEEALEDFLKAEELNPVPWKENRLLIAKCYISQDDLSNAIKWLHQAADVPVTLPEDEAAQQEIHSLLAKYTTEAL</sequence>
<proteinExistence type="predicted"/>
<gene>
    <name evidence="10" type="ORF">R5R35_007724</name>
</gene>
<dbReference type="GO" id="GO:0008017">
    <property type="term" value="F:microtubule binding"/>
    <property type="evidence" value="ECO:0007669"/>
    <property type="project" value="TreeGrafter"/>
</dbReference>
<name>A0AAN9VCG3_9ORTH</name>
<protein>
    <recommendedName>
        <fullName evidence="7">Regulator of microtubule dynamics protein 1</fullName>
    </recommendedName>
    <alternativeName>
        <fullName evidence="8">Protein FAM82B</fullName>
    </alternativeName>
</protein>
<evidence type="ECO:0000256" key="7">
    <source>
        <dbReference type="ARBA" id="ARBA00039966"/>
    </source>
</evidence>
<dbReference type="GO" id="GO:0005876">
    <property type="term" value="C:spindle microtubule"/>
    <property type="evidence" value="ECO:0007669"/>
    <property type="project" value="TreeGrafter"/>
</dbReference>
<dbReference type="SUPFAM" id="SSF48452">
    <property type="entry name" value="TPR-like"/>
    <property type="match status" value="1"/>
</dbReference>